<dbReference type="SUPFAM" id="SSF90123">
    <property type="entry name" value="ABC transporter transmembrane region"/>
    <property type="match status" value="1"/>
</dbReference>
<evidence type="ECO:0000313" key="14">
    <source>
        <dbReference type="EMBL" id="ROR29612.1"/>
    </source>
</evidence>
<dbReference type="RefSeq" id="WP_342768987.1">
    <property type="nucleotide sequence ID" value="NZ_RJVI01000003.1"/>
</dbReference>
<dbReference type="PANTHER" id="PTHR43394:SF1">
    <property type="entry name" value="ATP-BINDING CASSETTE SUB-FAMILY B MEMBER 10, MITOCHONDRIAL"/>
    <property type="match status" value="1"/>
</dbReference>
<evidence type="ECO:0000256" key="9">
    <source>
        <dbReference type="ARBA" id="ARBA00023055"/>
    </source>
</evidence>
<dbReference type="Proteomes" id="UP000276634">
    <property type="component" value="Unassembled WGS sequence"/>
</dbReference>
<feature type="transmembrane region" description="Helical" evidence="11">
    <location>
        <begin position="277"/>
        <end position="295"/>
    </location>
</feature>
<feature type="domain" description="ABC transmembrane type-1" evidence="13">
    <location>
        <begin position="28"/>
        <end position="310"/>
    </location>
</feature>
<evidence type="ECO:0000256" key="2">
    <source>
        <dbReference type="ARBA" id="ARBA00022448"/>
    </source>
</evidence>
<dbReference type="PROSITE" id="PS00211">
    <property type="entry name" value="ABC_TRANSPORTER_1"/>
    <property type="match status" value="1"/>
</dbReference>
<dbReference type="GO" id="GO:0005524">
    <property type="term" value="F:ATP binding"/>
    <property type="evidence" value="ECO:0007669"/>
    <property type="project" value="UniProtKB-KW"/>
</dbReference>
<comment type="caution">
    <text evidence="14">The sequence shown here is derived from an EMBL/GenBank/DDBJ whole genome shotgun (WGS) entry which is preliminary data.</text>
</comment>
<dbReference type="EMBL" id="RJVI01000003">
    <property type="protein sequence ID" value="ROR29612.1"/>
    <property type="molecule type" value="Genomic_DNA"/>
</dbReference>
<dbReference type="Gene3D" id="1.20.1560.10">
    <property type="entry name" value="ABC transporter type 1, transmembrane domain"/>
    <property type="match status" value="1"/>
</dbReference>
<feature type="transmembrane region" description="Helical" evidence="11">
    <location>
        <begin position="69"/>
        <end position="92"/>
    </location>
</feature>
<evidence type="ECO:0000256" key="10">
    <source>
        <dbReference type="ARBA" id="ARBA00023136"/>
    </source>
</evidence>
<evidence type="ECO:0000256" key="5">
    <source>
        <dbReference type="ARBA" id="ARBA00022741"/>
    </source>
</evidence>
<evidence type="ECO:0000256" key="1">
    <source>
        <dbReference type="ARBA" id="ARBA00004651"/>
    </source>
</evidence>
<dbReference type="SMART" id="SM00382">
    <property type="entry name" value="AAA"/>
    <property type="match status" value="1"/>
</dbReference>
<dbReference type="InterPro" id="IPR027417">
    <property type="entry name" value="P-loop_NTPase"/>
</dbReference>
<keyword evidence="9" id="KW-0445">Lipid transport</keyword>
<evidence type="ECO:0000256" key="6">
    <source>
        <dbReference type="ARBA" id="ARBA00022840"/>
    </source>
</evidence>
<comment type="subcellular location">
    <subcellularLocation>
        <location evidence="1">Cell membrane</location>
        <topology evidence="1">Multi-pass membrane protein</topology>
    </subcellularLocation>
</comment>
<feature type="domain" description="ABC transporter" evidence="12">
    <location>
        <begin position="342"/>
        <end position="576"/>
    </location>
</feature>
<keyword evidence="5" id="KW-0547">Nucleotide-binding</keyword>
<dbReference type="GO" id="GO:0015421">
    <property type="term" value="F:ABC-type oligopeptide transporter activity"/>
    <property type="evidence" value="ECO:0007669"/>
    <property type="project" value="TreeGrafter"/>
</dbReference>
<evidence type="ECO:0000256" key="3">
    <source>
        <dbReference type="ARBA" id="ARBA00022475"/>
    </source>
</evidence>
<dbReference type="InterPro" id="IPR039421">
    <property type="entry name" value="Type_1_exporter"/>
</dbReference>
<sequence>MSGAAGMAGRELYLRLLRYVRPYWRVFAVAVLGMVGFAATEPALSALLKPMLDGSFIARDARMTTLVPLALIAVFLVRGISSYAATVGMAWVANHVVMDLRRDLFQQLLVLPARFYAGHATGRLVSKVTYDVAQVAQASTQALVVLVQDGLAVVGLIGWMLWLNWRLTLIAFVVLPVLAVTVRLASRRLRSLSGRLQRAMGDMTHVLEEAVGGYRIVRIFGGEDYERGRFAAVNDAVRRLNTRVTATSSAFVSVVQVAAVAALALIVYVAARQAASDQFTVGGFVSFFAAIGLLFRPLKRLTQINEQLQKGIAAAESAFALLDEPAEPARGRLRPERVRAALAFEGVGFAYDREPVLHDVDLQVAPGETVALVGPSGSGKTTLAMLLPRFYDPTAGRILLDGVDLRELDLAWLRAQIAYVSQEIVLFNDTVRANIAYGALAGADDEAVRRAAEAADALEFIERLPEGFDTVIGERGVRLSGGQRQRLAIARAILKDAPILILDEATSALDSAAERRVQAAVDRLRTGRTSIVIAHRLSTIERADRIVVLDRGRIVETGTHADLLAAGGLYAELQRLQRAKG</sequence>
<dbReference type="PROSITE" id="PS50893">
    <property type="entry name" value="ABC_TRANSPORTER_2"/>
    <property type="match status" value="1"/>
</dbReference>
<protein>
    <submittedName>
        <fullName evidence="14">Subfamily B ATP-binding cassette protein MsbA</fullName>
    </submittedName>
</protein>
<feature type="transmembrane region" description="Helical" evidence="11">
    <location>
        <begin position="23"/>
        <end position="48"/>
    </location>
</feature>
<dbReference type="InterPro" id="IPR003593">
    <property type="entry name" value="AAA+_ATPase"/>
</dbReference>
<dbReference type="InterPro" id="IPR011527">
    <property type="entry name" value="ABC1_TM_dom"/>
</dbReference>
<dbReference type="Gene3D" id="3.40.50.300">
    <property type="entry name" value="P-loop containing nucleotide triphosphate hydrolases"/>
    <property type="match status" value="1"/>
</dbReference>
<evidence type="ECO:0000256" key="11">
    <source>
        <dbReference type="SAM" id="Phobius"/>
    </source>
</evidence>
<dbReference type="FunFam" id="3.40.50.300:FF:000221">
    <property type="entry name" value="Multidrug ABC transporter ATP-binding protein"/>
    <property type="match status" value="1"/>
</dbReference>
<keyword evidence="7" id="KW-1278">Translocase</keyword>
<dbReference type="AlphaFoldDB" id="A0A3N1XWP3"/>
<evidence type="ECO:0000313" key="15">
    <source>
        <dbReference type="Proteomes" id="UP000276634"/>
    </source>
</evidence>
<keyword evidence="2" id="KW-0813">Transport</keyword>
<keyword evidence="15" id="KW-1185">Reference proteome</keyword>
<dbReference type="InterPro" id="IPR017871">
    <property type="entry name" value="ABC_transporter-like_CS"/>
</dbReference>
<organism evidence="14 15">
    <name type="scientific">Inmirania thermothiophila</name>
    <dbReference type="NCBI Taxonomy" id="1750597"/>
    <lineage>
        <taxon>Bacteria</taxon>
        <taxon>Pseudomonadati</taxon>
        <taxon>Pseudomonadota</taxon>
        <taxon>Gammaproteobacteria</taxon>
        <taxon>Chromatiales</taxon>
        <taxon>Ectothiorhodospiraceae</taxon>
        <taxon>Inmirania</taxon>
    </lineage>
</organism>
<proteinExistence type="predicted"/>
<dbReference type="Pfam" id="PF00664">
    <property type="entry name" value="ABC_membrane"/>
    <property type="match status" value="1"/>
</dbReference>
<dbReference type="NCBIfam" id="TIGR02203">
    <property type="entry name" value="MsbA_lipidA"/>
    <property type="match status" value="1"/>
</dbReference>
<dbReference type="CDD" id="cd18552">
    <property type="entry name" value="ABC_6TM_MsbA_like"/>
    <property type="match status" value="1"/>
</dbReference>
<keyword evidence="10 11" id="KW-0472">Membrane</keyword>
<feature type="transmembrane region" description="Helical" evidence="11">
    <location>
        <begin position="167"/>
        <end position="185"/>
    </location>
</feature>
<dbReference type="GO" id="GO:0016887">
    <property type="term" value="F:ATP hydrolysis activity"/>
    <property type="evidence" value="ECO:0007669"/>
    <property type="project" value="InterPro"/>
</dbReference>
<reference evidence="14 15" key="1">
    <citation type="submission" date="2018-11" db="EMBL/GenBank/DDBJ databases">
        <title>Genomic Encyclopedia of Type Strains, Phase IV (KMG-IV): sequencing the most valuable type-strain genomes for metagenomic binning, comparative biology and taxonomic classification.</title>
        <authorList>
            <person name="Goeker M."/>
        </authorList>
    </citation>
    <scope>NUCLEOTIDE SEQUENCE [LARGE SCALE GENOMIC DNA]</scope>
    <source>
        <strain evidence="14 15">DSM 100275</strain>
    </source>
</reference>
<dbReference type="InterPro" id="IPR036640">
    <property type="entry name" value="ABC1_TM_sf"/>
</dbReference>
<keyword evidence="6 14" id="KW-0067">ATP-binding</keyword>
<name>A0A3N1XWP3_9GAMM</name>
<dbReference type="InterPro" id="IPR011917">
    <property type="entry name" value="ABC_transpr_lipidA"/>
</dbReference>
<dbReference type="Pfam" id="PF00005">
    <property type="entry name" value="ABC_tran"/>
    <property type="match status" value="1"/>
</dbReference>
<feature type="transmembrane region" description="Helical" evidence="11">
    <location>
        <begin position="248"/>
        <end position="271"/>
    </location>
</feature>
<evidence type="ECO:0000259" key="13">
    <source>
        <dbReference type="PROSITE" id="PS50929"/>
    </source>
</evidence>
<dbReference type="InterPro" id="IPR003439">
    <property type="entry name" value="ABC_transporter-like_ATP-bd"/>
</dbReference>
<evidence type="ECO:0000256" key="7">
    <source>
        <dbReference type="ARBA" id="ARBA00022967"/>
    </source>
</evidence>
<dbReference type="SUPFAM" id="SSF52540">
    <property type="entry name" value="P-loop containing nucleoside triphosphate hydrolases"/>
    <property type="match status" value="1"/>
</dbReference>
<dbReference type="PANTHER" id="PTHR43394">
    <property type="entry name" value="ATP-DEPENDENT PERMEASE MDL1, MITOCHONDRIAL"/>
    <property type="match status" value="1"/>
</dbReference>
<keyword evidence="8 11" id="KW-1133">Transmembrane helix</keyword>
<evidence type="ECO:0000256" key="4">
    <source>
        <dbReference type="ARBA" id="ARBA00022692"/>
    </source>
</evidence>
<dbReference type="GO" id="GO:0005886">
    <property type="term" value="C:plasma membrane"/>
    <property type="evidence" value="ECO:0007669"/>
    <property type="project" value="UniProtKB-SubCell"/>
</dbReference>
<gene>
    <name evidence="14" type="ORF">EDC57_2283</name>
</gene>
<dbReference type="GO" id="GO:0034040">
    <property type="term" value="F:ATPase-coupled lipid transmembrane transporter activity"/>
    <property type="evidence" value="ECO:0007669"/>
    <property type="project" value="InterPro"/>
</dbReference>
<dbReference type="PROSITE" id="PS50929">
    <property type="entry name" value="ABC_TM1F"/>
    <property type="match status" value="1"/>
</dbReference>
<feature type="transmembrane region" description="Helical" evidence="11">
    <location>
        <begin position="142"/>
        <end position="161"/>
    </location>
</feature>
<keyword evidence="3" id="KW-1003">Cell membrane</keyword>
<accession>A0A3N1XWP3</accession>
<evidence type="ECO:0000256" key="8">
    <source>
        <dbReference type="ARBA" id="ARBA00022989"/>
    </source>
</evidence>
<evidence type="ECO:0000259" key="12">
    <source>
        <dbReference type="PROSITE" id="PS50893"/>
    </source>
</evidence>
<keyword evidence="4 11" id="KW-0812">Transmembrane</keyword>